<organism evidence="4">
    <name type="scientific">Neisseria gonorrhoeae TCDC-NG08107</name>
    <dbReference type="NCBI Taxonomy" id="940296"/>
    <lineage>
        <taxon>Bacteria</taxon>
        <taxon>Pseudomonadati</taxon>
        <taxon>Pseudomonadota</taxon>
        <taxon>Betaproteobacteria</taxon>
        <taxon>Neisseriales</taxon>
        <taxon>Neisseriaceae</taxon>
        <taxon>Neisseria</taxon>
    </lineage>
</organism>
<reference evidence="4" key="1">
    <citation type="submission" date="2010-12" db="EMBL/GenBank/DDBJ databases">
        <authorList>
            <person name="Wang C.B."/>
            <person name="He X.J."/>
        </authorList>
    </citation>
    <scope>NUCLEOTIDE SEQUENCE</scope>
    <source>
        <strain evidence="4">TCDC-NG08107</strain>
        <plasmid evidence="4">pNGTCDC08107</plasmid>
    </source>
</reference>
<gene>
    <name evidence="4" type="ORF">NGTW08_p0027</name>
</gene>
<dbReference type="Pfam" id="PF03524">
    <property type="entry name" value="CagX"/>
    <property type="match status" value="1"/>
</dbReference>
<evidence type="ECO:0000256" key="2">
    <source>
        <dbReference type="ARBA" id="ARBA00022729"/>
    </source>
</evidence>
<dbReference type="InterPro" id="IPR033645">
    <property type="entry name" value="VirB9/CagX/TrbG_C"/>
</dbReference>
<comment type="similarity">
    <text evidence="1">Belongs to the TrbG/VirB9 family.</text>
</comment>
<dbReference type="InterPro" id="IPR010258">
    <property type="entry name" value="Conjugal_tfr_TrbG/VirB9/CagX"/>
</dbReference>
<sequence>MKRQILSLALITALSTSAFADSYADKYFEGSHNPKLNRHEQKGLGIAKNYSSDGRMAVPPVPGDNGRITFAFGSDPSVVCAVMQVCDIALQPGEMINDLHAGDTARWNITPAISGSNGNERMHILVKPLDVGLQTTLFIATDRRTYHIRLKSHRTRYMPAVGFSYPEDTAARWRAIRANQARQAEAQVLPTGENIQNLDFNYTISGHNPSWKPLRVYNDGTRTIIQMPPTLSQGEAPALLVVRNGENTLVNYRLHEDRYIVDSLFDEAIMITGVGRHQTKVVIRRSRS</sequence>
<reference evidence="4" key="2">
    <citation type="journal article" date="2011" name="J. Bacteriol.">
        <title>Draft genome sequence of a dominant, multidrug-resistant Neisseria gonorrhoeae strain, TCDC-NG08107, from a sexual group at high risk of acquiring human immunodeficiency virus infection and syphilis.</title>
        <authorList>
            <person name="Chen C.C."/>
            <person name="Hsia K.C."/>
            <person name="Huang C.T."/>
            <person name="Wong W.W."/>
            <person name="Yen M.Y."/>
            <person name="Li L.H."/>
            <person name="Lin K.Y."/>
            <person name="Chen K.W."/>
            <person name="Li S.Y."/>
        </authorList>
    </citation>
    <scope>NUCLEOTIDE SEQUENCE</scope>
    <source>
        <strain evidence="4">TCDC-NG08107</strain>
        <plasmid evidence="4">pNGTCDC08107</plasmid>
    </source>
</reference>
<evidence type="ECO:0000313" key="4">
    <source>
        <dbReference type="EMBL" id="ADV09157.1"/>
    </source>
</evidence>
<dbReference type="InterPro" id="IPR014142">
    <property type="entry name" value="TrbG_Ti"/>
</dbReference>
<name>A0A171IPU2_NEIGO</name>
<dbReference type="InterPro" id="IPR038161">
    <property type="entry name" value="VirB9/CagX/TrbG_C_sf"/>
</dbReference>
<dbReference type="BioCyc" id="NGON940296:GLHN-2236-MONOMER"/>
<evidence type="ECO:0000256" key="3">
    <source>
        <dbReference type="SAM" id="SignalP"/>
    </source>
</evidence>
<dbReference type="CDD" id="cd06911">
    <property type="entry name" value="VirB9_CagX_TrbG"/>
    <property type="match status" value="1"/>
</dbReference>
<evidence type="ECO:0000256" key="1">
    <source>
        <dbReference type="ARBA" id="ARBA00006135"/>
    </source>
</evidence>
<dbReference type="NCBIfam" id="TIGR02775">
    <property type="entry name" value="TrbG_Ti"/>
    <property type="match status" value="1"/>
</dbReference>
<feature type="chain" id="PRO_5007906894" evidence="3">
    <location>
        <begin position="21"/>
        <end position="288"/>
    </location>
</feature>
<geneLocation type="plasmid" evidence="4">
    <name>pNGTCDC08107</name>
</geneLocation>
<feature type="signal peptide" evidence="3">
    <location>
        <begin position="1"/>
        <end position="20"/>
    </location>
</feature>
<protein>
    <submittedName>
        <fullName evidence="4">TrbG</fullName>
    </submittedName>
</protein>
<dbReference type="Gene3D" id="2.60.40.2500">
    <property type="match status" value="1"/>
</dbReference>
<dbReference type="AlphaFoldDB" id="A0A171IPU2"/>
<dbReference type="EMBL" id="CP002441">
    <property type="protein sequence ID" value="ADV09157.1"/>
    <property type="molecule type" value="Genomic_DNA"/>
</dbReference>
<accession>A0A171IPU2</accession>
<proteinExistence type="inferred from homology"/>
<dbReference type="NCBIfam" id="NF010460">
    <property type="entry name" value="PRK13885.1"/>
    <property type="match status" value="1"/>
</dbReference>
<keyword evidence="4" id="KW-0614">Plasmid</keyword>
<keyword evidence="2 3" id="KW-0732">Signal</keyword>